<reference evidence="1 2" key="1">
    <citation type="journal article" date="2018" name="Nat. Ecol. Evol.">
        <title>Shark genomes provide insights into elasmobranch evolution and the origin of vertebrates.</title>
        <authorList>
            <person name="Hara Y"/>
            <person name="Yamaguchi K"/>
            <person name="Onimaru K"/>
            <person name="Kadota M"/>
            <person name="Koyanagi M"/>
            <person name="Keeley SD"/>
            <person name="Tatsumi K"/>
            <person name="Tanaka K"/>
            <person name="Motone F"/>
            <person name="Kageyama Y"/>
            <person name="Nozu R"/>
            <person name="Adachi N"/>
            <person name="Nishimura O"/>
            <person name="Nakagawa R"/>
            <person name="Tanegashima C"/>
            <person name="Kiyatake I"/>
            <person name="Matsumoto R"/>
            <person name="Murakumo K"/>
            <person name="Nishida K"/>
            <person name="Terakita A"/>
            <person name="Kuratani S"/>
            <person name="Sato K"/>
            <person name="Hyodo S Kuraku.S."/>
        </authorList>
    </citation>
    <scope>NUCLEOTIDE SEQUENCE [LARGE SCALE GENOMIC DNA]</scope>
</reference>
<evidence type="ECO:0000313" key="1">
    <source>
        <dbReference type="EMBL" id="GCC39925.1"/>
    </source>
</evidence>
<dbReference type="EMBL" id="BEZZ01026121">
    <property type="protein sequence ID" value="GCC39925.1"/>
    <property type="molecule type" value="Genomic_DNA"/>
</dbReference>
<gene>
    <name evidence="1" type="ORF">chiPu_0023734</name>
</gene>
<comment type="caution">
    <text evidence="1">The sequence shown here is derived from an EMBL/GenBank/DDBJ whole genome shotgun (WGS) entry which is preliminary data.</text>
</comment>
<dbReference type="AlphaFoldDB" id="A0A401TBF3"/>
<sequence>MTGIKGRQEERTAFIWKQKNAKEANEILGEYAMRKAKAGFHGMVEQTNRSCGGKA</sequence>
<organism evidence="1 2">
    <name type="scientific">Chiloscyllium punctatum</name>
    <name type="common">Brownbanded bambooshark</name>
    <name type="synonym">Hemiscyllium punctatum</name>
    <dbReference type="NCBI Taxonomy" id="137246"/>
    <lineage>
        <taxon>Eukaryota</taxon>
        <taxon>Metazoa</taxon>
        <taxon>Chordata</taxon>
        <taxon>Craniata</taxon>
        <taxon>Vertebrata</taxon>
        <taxon>Chondrichthyes</taxon>
        <taxon>Elasmobranchii</taxon>
        <taxon>Galeomorphii</taxon>
        <taxon>Galeoidea</taxon>
        <taxon>Orectolobiformes</taxon>
        <taxon>Hemiscylliidae</taxon>
        <taxon>Chiloscyllium</taxon>
    </lineage>
</organism>
<feature type="non-terminal residue" evidence="1">
    <location>
        <position position="55"/>
    </location>
</feature>
<keyword evidence="2" id="KW-1185">Reference proteome</keyword>
<protein>
    <submittedName>
        <fullName evidence="1">Uncharacterized protein</fullName>
    </submittedName>
</protein>
<accession>A0A401TBF3</accession>
<dbReference type="Proteomes" id="UP000287033">
    <property type="component" value="Unassembled WGS sequence"/>
</dbReference>
<evidence type="ECO:0000313" key="2">
    <source>
        <dbReference type="Proteomes" id="UP000287033"/>
    </source>
</evidence>
<proteinExistence type="predicted"/>
<name>A0A401TBF3_CHIPU</name>